<feature type="domain" description="Bet v I/Major latex protein" evidence="2">
    <location>
        <begin position="76"/>
        <end position="146"/>
    </location>
</feature>
<dbReference type="SUPFAM" id="SSF55961">
    <property type="entry name" value="Bet v1-like"/>
    <property type="match status" value="1"/>
</dbReference>
<dbReference type="InterPro" id="IPR000916">
    <property type="entry name" value="Bet_v_I/MLP"/>
</dbReference>
<organism evidence="3 4">
    <name type="scientific">Cinchona calisaya</name>
    <dbReference type="NCBI Taxonomy" id="153742"/>
    <lineage>
        <taxon>Eukaryota</taxon>
        <taxon>Viridiplantae</taxon>
        <taxon>Streptophyta</taxon>
        <taxon>Embryophyta</taxon>
        <taxon>Tracheophyta</taxon>
        <taxon>Spermatophyta</taxon>
        <taxon>Magnoliopsida</taxon>
        <taxon>eudicotyledons</taxon>
        <taxon>Gunneridae</taxon>
        <taxon>Pentapetalae</taxon>
        <taxon>asterids</taxon>
        <taxon>lamiids</taxon>
        <taxon>Gentianales</taxon>
        <taxon>Rubiaceae</taxon>
        <taxon>Cinchonoideae</taxon>
        <taxon>Cinchoneae</taxon>
        <taxon>Cinchona</taxon>
    </lineage>
</organism>
<dbReference type="AlphaFoldDB" id="A0ABD2YMD7"/>
<dbReference type="EMBL" id="JBJUIK010000013">
    <property type="protein sequence ID" value="KAL3507754.1"/>
    <property type="molecule type" value="Genomic_DNA"/>
</dbReference>
<dbReference type="InterPro" id="IPR050279">
    <property type="entry name" value="Plant_def-hormone_signal"/>
</dbReference>
<dbReference type="PANTHER" id="PTHR31213:SF70">
    <property type="entry name" value="MAJOR ALLERGEN PRU AR 1-LIKE"/>
    <property type="match status" value="1"/>
</dbReference>
<evidence type="ECO:0000313" key="3">
    <source>
        <dbReference type="EMBL" id="KAL3507754.1"/>
    </source>
</evidence>
<dbReference type="FunFam" id="3.30.530.20:FF:000007">
    <property type="entry name" value="Major pollen allergen Bet v 1-A"/>
    <property type="match status" value="1"/>
</dbReference>
<dbReference type="PANTHER" id="PTHR31213">
    <property type="entry name" value="OS08G0374000 PROTEIN-RELATED"/>
    <property type="match status" value="1"/>
</dbReference>
<dbReference type="InterPro" id="IPR023393">
    <property type="entry name" value="START-like_dom_sf"/>
</dbReference>
<comment type="caution">
    <text evidence="3">The sequence shown here is derived from an EMBL/GenBank/DDBJ whole genome shotgun (WGS) entry which is preliminary data.</text>
</comment>
<dbReference type="Proteomes" id="UP001630127">
    <property type="component" value="Unassembled WGS sequence"/>
</dbReference>
<proteinExistence type="inferred from homology"/>
<sequence>MAATTFTAEYTYSIPPARLFKAQFLTFTTCFQSSCPKLSKALKSSKAMEVIFGFLRRPSRREHNGEKSKWISQFQGKSFNYLKYYIDELNEETYTYNYTLIEGDALSDKLEKITYEVKFEPTANGGTIFKMTSNYYPKEDMWSMKKKLKLEKRRLLACTRL</sequence>
<dbReference type="Gene3D" id="3.30.530.20">
    <property type="match status" value="1"/>
</dbReference>
<protein>
    <recommendedName>
        <fullName evidence="2">Bet v I/Major latex protein domain-containing protein</fullName>
    </recommendedName>
</protein>
<accession>A0ABD2YMD7</accession>
<gene>
    <name evidence="3" type="ORF">ACH5RR_033136</name>
</gene>
<comment type="similarity">
    <text evidence="1">Belongs to the BetVI family.</text>
</comment>
<evidence type="ECO:0000259" key="2">
    <source>
        <dbReference type="Pfam" id="PF00407"/>
    </source>
</evidence>
<evidence type="ECO:0000256" key="1">
    <source>
        <dbReference type="ARBA" id="ARBA00009744"/>
    </source>
</evidence>
<evidence type="ECO:0000313" key="4">
    <source>
        <dbReference type="Proteomes" id="UP001630127"/>
    </source>
</evidence>
<dbReference type="Pfam" id="PF00407">
    <property type="entry name" value="Bet_v_1"/>
    <property type="match status" value="1"/>
</dbReference>
<name>A0ABD2YMD7_9GENT</name>
<reference evidence="3 4" key="1">
    <citation type="submission" date="2024-11" db="EMBL/GenBank/DDBJ databases">
        <title>A near-complete genome assembly of Cinchona calisaya.</title>
        <authorList>
            <person name="Lian D.C."/>
            <person name="Zhao X.W."/>
            <person name="Wei L."/>
        </authorList>
    </citation>
    <scope>NUCLEOTIDE SEQUENCE [LARGE SCALE GENOMIC DNA]</scope>
    <source>
        <tissue evidence="3">Nenye</tissue>
    </source>
</reference>
<keyword evidence="4" id="KW-1185">Reference proteome</keyword>